<reference evidence="2 3" key="1">
    <citation type="journal article" date="2015" name="Environ. Microbiol.">
        <title>Genome analyses suggest the presence of polyploidy and recent human-driven expansions in eight global populations of the honeybee pathogen Nosema ceranae.</title>
        <authorList>
            <person name="Pelin A."/>
            <person name="Selman M."/>
            <person name="Aris-Brosou S."/>
            <person name="Farinelli L."/>
            <person name="Corradi N."/>
        </authorList>
    </citation>
    <scope>NUCLEOTIDE SEQUENCE [LARGE SCALE GENOMIC DNA]</scope>
    <source>
        <strain evidence="2 3">PA08 1199</strain>
    </source>
</reference>
<dbReference type="GeneID" id="36320361"/>
<name>A0A0F9W9D6_9MICR</name>
<evidence type="ECO:0000313" key="2">
    <source>
        <dbReference type="EMBL" id="KKO73610.1"/>
    </source>
</evidence>
<feature type="domain" description="MULE transposase" evidence="1">
    <location>
        <begin position="10"/>
        <end position="78"/>
    </location>
</feature>
<dbReference type="EMBL" id="JPQZ01000388">
    <property type="protein sequence ID" value="KKO73610.1"/>
    <property type="molecule type" value="Genomic_DNA"/>
</dbReference>
<dbReference type="Pfam" id="PF10551">
    <property type="entry name" value="MULE"/>
    <property type="match status" value="1"/>
</dbReference>
<dbReference type="InterPro" id="IPR018289">
    <property type="entry name" value="MULE_transposase_dom"/>
</dbReference>
<dbReference type="VEuPathDB" id="MicrosporidiaDB:NCER_102644"/>
<sequence>MTLSSLLLRALNKFLQCNVKSKNLPLLYCFMKTKNKYSYNKLFEWLSKVIKEEVIKEKNIILDFERASMNALKKFFTSSK</sequence>
<evidence type="ECO:0000259" key="1">
    <source>
        <dbReference type="Pfam" id="PF10551"/>
    </source>
</evidence>
<feature type="non-terminal residue" evidence="2">
    <location>
        <position position="80"/>
    </location>
</feature>
<protein>
    <recommendedName>
        <fullName evidence="1">MULE transposase domain-containing protein</fullName>
    </recommendedName>
</protein>
<evidence type="ECO:0000313" key="3">
    <source>
        <dbReference type="Proteomes" id="UP000034350"/>
    </source>
</evidence>
<comment type="caution">
    <text evidence="2">The sequence shown here is derived from an EMBL/GenBank/DDBJ whole genome shotgun (WGS) entry which is preliminary data.</text>
</comment>
<dbReference type="Proteomes" id="UP000034350">
    <property type="component" value="Unassembled WGS sequence"/>
</dbReference>
<proteinExistence type="predicted"/>
<dbReference type="VEuPathDB" id="MicrosporidiaDB:AAJ76_3880001096"/>
<dbReference type="RefSeq" id="XP_024329352.1">
    <property type="nucleotide sequence ID" value="XM_024475418.1"/>
</dbReference>
<gene>
    <name evidence="2" type="ORF">AAJ76_3880001096</name>
</gene>
<keyword evidence="3" id="KW-1185">Reference proteome</keyword>
<accession>A0A0F9W9D6</accession>
<dbReference type="AlphaFoldDB" id="A0A0F9W9D6"/>
<organism evidence="2 3">
    <name type="scientific">Vairimorpha ceranae</name>
    <dbReference type="NCBI Taxonomy" id="40302"/>
    <lineage>
        <taxon>Eukaryota</taxon>
        <taxon>Fungi</taxon>
        <taxon>Fungi incertae sedis</taxon>
        <taxon>Microsporidia</taxon>
        <taxon>Nosematidae</taxon>
        <taxon>Vairimorpha</taxon>
    </lineage>
</organism>